<feature type="compositionally biased region" description="Pro residues" evidence="1">
    <location>
        <begin position="7"/>
        <end position="27"/>
    </location>
</feature>
<dbReference type="AlphaFoldDB" id="A0A150P360"/>
<dbReference type="SUPFAM" id="SSF88946">
    <property type="entry name" value="Sigma2 domain of RNA polymerase sigma factors"/>
    <property type="match status" value="1"/>
</dbReference>
<reference evidence="2 3" key="1">
    <citation type="submission" date="2014-02" db="EMBL/GenBank/DDBJ databases">
        <title>The small core and large imbalanced accessory genome model reveals a collaborative survival strategy of Sorangium cellulosum strains in nature.</title>
        <authorList>
            <person name="Han K."/>
            <person name="Peng R."/>
            <person name="Blom J."/>
            <person name="Li Y.-Z."/>
        </authorList>
    </citation>
    <scope>NUCLEOTIDE SEQUENCE [LARGE SCALE GENOMIC DNA]</scope>
    <source>
        <strain evidence="2 3">So0157-25</strain>
    </source>
</reference>
<evidence type="ECO:0000256" key="1">
    <source>
        <dbReference type="SAM" id="MobiDB-lite"/>
    </source>
</evidence>
<evidence type="ECO:0008006" key="4">
    <source>
        <dbReference type="Google" id="ProtNLM"/>
    </source>
</evidence>
<gene>
    <name evidence="2" type="ORF">BE08_25655</name>
</gene>
<dbReference type="GO" id="GO:0003700">
    <property type="term" value="F:DNA-binding transcription factor activity"/>
    <property type="evidence" value="ECO:0007669"/>
    <property type="project" value="InterPro"/>
</dbReference>
<dbReference type="Proteomes" id="UP000075420">
    <property type="component" value="Unassembled WGS sequence"/>
</dbReference>
<organism evidence="2 3">
    <name type="scientific">Sorangium cellulosum</name>
    <name type="common">Polyangium cellulosum</name>
    <dbReference type="NCBI Taxonomy" id="56"/>
    <lineage>
        <taxon>Bacteria</taxon>
        <taxon>Pseudomonadati</taxon>
        <taxon>Myxococcota</taxon>
        <taxon>Polyangia</taxon>
        <taxon>Polyangiales</taxon>
        <taxon>Polyangiaceae</taxon>
        <taxon>Sorangium</taxon>
    </lineage>
</organism>
<name>A0A150P360_SORCE</name>
<dbReference type="Gene3D" id="1.10.1740.10">
    <property type="match status" value="1"/>
</dbReference>
<evidence type="ECO:0000313" key="3">
    <source>
        <dbReference type="Proteomes" id="UP000075420"/>
    </source>
</evidence>
<protein>
    <recommendedName>
        <fullName evidence="4">RNA polymerase sigma factor 70 region 4 type 2 domain-containing protein</fullName>
    </recommendedName>
</protein>
<dbReference type="InterPro" id="IPR013325">
    <property type="entry name" value="RNA_pol_sigma_r2"/>
</dbReference>
<dbReference type="GO" id="GO:0006352">
    <property type="term" value="P:DNA-templated transcription initiation"/>
    <property type="evidence" value="ECO:0007669"/>
    <property type="project" value="InterPro"/>
</dbReference>
<sequence length="190" mass="20849">MTRRPRGAPPAPPLSTPPRPAVSPPPGTLVAERRLIEATLTACGVPARDREDLLQIVLVAAWSAIQAGRYRPHPGAHPRRALRAWLRGIAWRQAGHHLGRAHVRREVPVDEPRALVGEGSVEPEGRLLARAALRTVAELPGPQRELLLVAVGRRTITAHARARGQSPSTTAHRLHLARKALARRIARRLW</sequence>
<proteinExistence type="predicted"/>
<dbReference type="EMBL" id="JELY01003310">
    <property type="protein sequence ID" value="KYF49874.1"/>
    <property type="molecule type" value="Genomic_DNA"/>
</dbReference>
<comment type="caution">
    <text evidence="2">The sequence shown here is derived from an EMBL/GenBank/DDBJ whole genome shotgun (WGS) entry which is preliminary data.</text>
</comment>
<accession>A0A150P360</accession>
<feature type="region of interest" description="Disordered" evidence="1">
    <location>
        <begin position="1"/>
        <end position="27"/>
    </location>
</feature>
<evidence type="ECO:0000313" key="2">
    <source>
        <dbReference type="EMBL" id="KYF49874.1"/>
    </source>
</evidence>